<sequence>MDELDLLDRALPDARPPSAEVVARARARLTGPSYLPARRRTWMWMVTAAAATAAIVTLVFSLVAHLTTAPPAAVAPKPGQALYDLADRIEKLPATSGAYWRQVWVNGNYMRAGGLTYLVSSSHEMWLPRDPADRVLTLSWSEPIASPATPADERAWRAAGSPSRVKFSCMDGRRCPYISVTRTPRQCMYAWDASSGGVLPDHTVGDLTMADLAAFPTDQDRLREKLREFHELWYKRGFKQSFEKFLPTTANLLSQPLRPDQRAALIRLLAGLPSTKVVGTVTDPLGRSALSVDFGTPGSTLVFDRKPSRELPVYPRTLLDPGTGATLADVSYATRTAFGATKDQPMTFMAASPGTGWTAKRPVIPVGCKENPLYKSAKG</sequence>
<accession>A0A7Y6IEX9</accession>
<proteinExistence type="predicted"/>
<dbReference type="Proteomes" id="UP000586042">
    <property type="component" value="Unassembled WGS sequence"/>
</dbReference>
<protein>
    <submittedName>
        <fullName evidence="2">CU044_5270 family protein</fullName>
    </submittedName>
</protein>
<dbReference type="InterPro" id="IPR047789">
    <property type="entry name" value="CU044_5270-like"/>
</dbReference>
<keyword evidence="1" id="KW-0472">Membrane</keyword>
<dbReference type="AlphaFoldDB" id="A0A7Y6IEX9"/>
<keyword evidence="1" id="KW-1133">Transmembrane helix</keyword>
<organism evidence="2 3">
    <name type="scientific">Nonomuraea montanisoli</name>
    <dbReference type="NCBI Taxonomy" id="2741721"/>
    <lineage>
        <taxon>Bacteria</taxon>
        <taxon>Bacillati</taxon>
        <taxon>Actinomycetota</taxon>
        <taxon>Actinomycetes</taxon>
        <taxon>Streptosporangiales</taxon>
        <taxon>Streptosporangiaceae</taxon>
        <taxon>Nonomuraea</taxon>
    </lineage>
</organism>
<keyword evidence="3" id="KW-1185">Reference proteome</keyword>
<comment type="caution">
    <text evidence="2">The sequence shown here is derived from an EMBL/GenBank/DDBJ whole genome shotgun (WGS) entry which is preliminary data.</text>
</comment>
<gene>
    <name evidence="2" type="ORF">HTZ77_37380</name>
</gene>
<feature type="transmembrane region" description="Helical" evidence="1">
    <location>
        <begin position="42"/>
        <end position="64"/>
    </location>
</feature>
<reference evidence="2 3" key="1">
    <citation type="submission" date="2020-06" db="EMBL/GenBank/DDBJ databases">
        <title>Nonomuraea sp. SMC257, a novel actinomycete isolated from soil.</title>
        <authorList>
            <person name="Chanama M."/>
        </authorList>
    </citation>
    <scope>NUCLEOTIDE SEQUENCE [LARGE SCALE GENOMIC DNA]</scope>
    <source>
        <strain evidence="2 3">SMC257</strain>
    </source>
</reference>
<evidence type="ECO:0000313" key="2">
    <source>
        <dbReference type="EMBL" id="NUW37035.1"/>
    </source>
</evidence>
<dbReference type="NCBIfam" id="NF038083">
    <property type="entry name" value="CU044_5270_fam"/>
    <property type="match status" value="1"/>
</dbReference>
<keyword evidence="1" id="KW-0812">Transmembrane</keyword>
<dbReference type="RefSeq" id="WP_175594486.1">
    <property type="nucleotide sequence ID" value="NZ_JABWGN010000018.1"/>
</dbReference>
<name>A0A7Y6IEX9_9ACTN</name>
<evidence type="ECO:0000313" key="3">
    <source>
        <dbReference type="Proteomes" id="UP000586042"/>
    </source>
</evidence>
<evidence type="ECO:0000256" key="1">
    <source>
        <dbReference type="SAM" id="Phobius"/>
    </source>
</evidence>
<dbReference type="EMBL" id="JABWGN010000018">
    <property type="protein sequence ID" value="NUW37035.1"/>
    <property type="molecule type" value="Genomic_DNA"/>
</dbReference>